<sequence length="134" mass="14820">MKPLILSVILACVPAAQALAQDWAIEGFDAVGLLQSGRPVPGRGDIATMWKGKVWHFASEENRSRFESDPRSFAPAFGGLCPVALAKGQRVPGDPRHFVVIGDRLYLVRSDRSARELRRAPQEILTRAGEIWDR</sequence>
<feature type="chain" id="PRO_5045652154" evidence="1">
    <location>
        <begin position="21"/>
        <end position="134"/>
    </location>
</feature>
<keyword evidence="1" id="KW-0732">Signal</keyword>
<dbReference type="NCBIfam" id="NF041384">
    <property type="entry name" value="YHS_seleno_dom"/>
    <property type="match status" value="1"/>
</dbReference>
<reference evidence="3" key="1">
    <citation type="journal article" date="2019" name="Int. J. Syst. Evol. Microbiol.">
        <title>The Global Catalogue of Microorganisms (GCM) 10K type strain sequencing project: providing services to taxonomists for standard genome sequencing and annotation.</title>
        <authorList>
            <consortium name="The Broad Institute Genomics Platform"/>
            <consortium name="The Broad Institute Genome Sequencing Center for Infectious Disease"/>
            <person name="Wu L."/>
            <person name="Ma J."/>
        </authorList>
    </citation>
    <scope>NUCLEOTIDE SEQUENCE [LARGE SCALE GENOMIC DNA]</scope>
    <source>
        <strain evidence="3">KCTC 52239</strain>
    </source>
</reference>
<dbReference type="RefSeq" id="WP_207472138.1">
    <property type="nucleotide sequence ID" value="NZ_JAFNAW010000120.1"/>
</dbReference>
<organism evidence="2 3">
    <name type="scientific">Paracoccus fontiphilus</name>
    <dbReference type="NCBI Taxonomy" id="1815556"/>
    <lineage>
        <taxon>Bacteria</taxon>
        <taxon>Pseudomonadati</taxon>
        <taxon>Pseudomonadota</taxon>
        <taxon>Alphaproteobacteria</taxon>
        <taxon>Rhodobacterales</taxon>
        <taxon>Paracoccaceae</taxon>
        <taxon>Paracoccus</taxon>
    </lineage>
</organism>
<evidence type="ECO:0000313" key="3">
    <source>
        <dbReference type="Proteomes" id="UP001595557"/>
    </source>
</evidence>
<dbReference type="Proteomes" id="UP001595557">
    <property type="component" value="Unassembled WGS sequence"/>
</dbReference>
<accession>A0ABV7IBW2</accession>
<comment type="caution">
    <text evidence="2">The sequence shown here is derived from an EMBL/GenBank/DDBJ whole genome shotgun (WGS) entry which is preliminary data.</text>
</comment>
<feature type="signal peptide" evidence="1">
    <location>
        <begin position="1"/>
        <end position="20"/>
    </location>
</feature>
<name>A0ABV7IBW2_9RHOB</name>
<evidence type="ECO:0000256" key="1">
    <source>
        <dbReference type="SAM" id="SignalP"/>
    </source>
</evidence>
<proteinExistence type="predicted"/>
<keyword evidence="3" id="KW-1185">Reference proteome</keyword>
<protein>
    <submittedName>
        <fullName evidence="2">YHS domain-containing (Seleno)protein</fullName>
    </submittedName>
</protein>
<evidence type="ECO:0000313" key="2">
    <source>
        <dbReference type="EMBL" id="MFC3168087.1"/>
    </source>
</evidence>
<dbReference type="EMBL" id="JBHRTE010000039">
    <property type="protein sequence ID" value="MFC3168087.1"/>
    <property type="molecule type" value="Genomic_DNA"/>
</dbReference>
<gene>
    <name evidence="2" type="ORF">ACFOD7_08505</name>
</gene>